<evidence type="ECO:0000313" key="1">
    <source>
        <dbReference type="EMBL" id="RCH80870.1"/>
    </source>
</evidence>
<feature type="non-terminal residue" evidence="1">
    <location>
        <position position="102"/>
    </location>
</feature>
<name>A0A367IT50_RHIST</name>
<dbReference type="Proteomes" id="UP000253551">
    <property type="component" value="Unassembled WGS sequence"/>
</dbReference>
<keyword evidence="2" id="KW-1185">Reference proteome</keyword>
<sequence length="102" mass="11427">MELDCSSVQEEDPPTLLKKNVQLLAQEDTKIPPIQNHLHAIMKSFQDKDVSLTSELGKANKEIIAQIPFKYDAGNLYGQTITSLPIPRRNLTCSSLDNIKFS</sequence>
<reference evidence="1 2" key="1">
    <citation type="journal article" date="2018" name="G3 (Bethesda)">
        <title>Phylogenetic and Phylogenomic Definition of Rhizopus Species.</title>
        <authorList>
            <person name="Gryganskyi A.P."/>
            <person name="Golan J."/>
            <person name="Dolatabadi S."/>
            <person name="Mondo S."/>
            <person name="Robb S."/>
            <person name="Idnurm A."/>
            <person name="Muszewska A."/>
            <person name="Steczkiewicz K."/>
            <person name="Masonjones S."/>
            <person name="Liao H.L."/>
            <person name="Gajdeczka M.T."/>
            <person name="Anike F."/>
            <person name="Vuek A."/>
            <person name="Anishchenko I.M."/>
            <person name="Voigt K."/>
            <person name="de Hoog G.S."/>
            <person name="Smith M.E."/>
            <person name="Heitman J."/>
            <person name="Vilgalys R."/>
            <person name="Stajich J.E."/>
        </authorList>
    </citation>
    <scope>NUCLEOTIDE SEQUENCE [LARGE SCALE GENOMIC DNA]</scope>
    <source>
        <strain evidence="1 2">LSU 92-RS-03</strain>
    </source>
</reference>
<organism evidence="1 2">
    <name type="scientific">Rhizopus stolonifer</name>
    <name type="common">Rhizopus nigricans</name>
    <dbReference type="NCBI Taxonomy" id="4846"/>
    <lineage>
        <taxon>Eukaryota</taxon>
        <taxon>Fungi</taxon>
        <taxon>Fungi incertae sedis</taxon>
        <taxon>Mucoromycota</taxon>
        <taxon>Mucoromycotina</taxon>
        <taxon>Mucoromycetes</taxon>
        <taxon>Mucorales</taxon>
        <taxon>Mucorineae</taxon>
        <taxon>Rhizopodaceae</taxon>
        <taxon>Rhizopus</taxon>
    </lineage>
</organism>
<gene>
    <name evidence="1" type="ORF">CU098_002796</name>
</gene>
<accession>A0A367IT50</accession>
<protein>
    <submittedName>
        <fullName evidence="1">Uncharacterized protein</fullName>
    </submittedName>
</protein>
<proteinExistence type="predicted"/>
<dbReference type="EMBL" id="PJQM01005778">
    <property type="protein sequence ID" value="RCH80870.1"/>
    <property type="molecule type" value="Genomic_DNA"/>
</dbReference>
<evidence type="ECO:0000313" key="2">
    <source>
        <dbReference type="Proteomes" id="UP000253551"/>
    </source>
</evidence>
<comment type="caution">
    <text evidence="1">The sequence shown here is derived from an EMBL/GenBank/DDBJ whole genome shotgun (WGS) entry which is preliminary data.</text>
</comment>
<dbReference type="AlphaFoldDB" id="A0A367IT50"/>